<dbReference type="EMBL" id="AM449883">
    <property type="protein sequence ID" value="CAN63220.1"/>
    <property type="molecule type" value="Genomic_DNA"/>
</dbReference>
<evidence type="ECO:0000256" key="1">
    <source>
        <dbReference type="SAM" id="MobiDB-lite"/>
    </source>
</evidence>
<feature type="compositionally biased region" description="Low complexity" evidence="1">
    <location>
        <begin position="126"/>
        <end position="135"/>
    </location>
</feature>
<gene>
    <name evidence="2" type="ORF">VITISV_020217</name>
</gene>
<dbReference type="CDD" id="cd00303">
    <property type="entry name" value="retropepsin_like"/>
    <property type="match status" value="1"/>
</dbReference>
<sequence>MLSTLFDPHIINYESSREFIVPKFTMYDGTSDPFDHIMHFRQLMTLNIGNDALLCKVFPTSLHDQAFSWFHRSLAKKLPTTMDDLFKQVDKYSMLEDNVWIATQQVLVTNRLTKDDKVESSKSSNQLRQASKRQASQQQLIPMIYDLSDFRWPNPIKTYLTRRDQNKIGQRETTQEPVVQASASLVAPKVVINYIHGCPINDRHNSKGKRRRLLHTASVREVLVDLGSSVDLLQMSVYKQMGYSPFALENLGRFLFGFNGDMTTFLGDILLPVQAGPITLNLQFPMADDLSPYNAIMGRAWLRRMKVIHFTYHQRVSYPIEEGQVDLLGSQLVACQCYQVALDSGHPTDEEAHME</sequence>
<protein>
    <recommendedName>
        <fullName evidence="3">Retrotransposon gag domain-containing protein</fullName>
    </recommendedName>
</protein>
<dbReference type="PANTHER" id="PTHR33240">
    <property type="entry name" value="OS08G0508500 PROTEIN"/>
    <property type="match status" value="1"/>
</dbReference>
<dbReference type="AlphaFoldDB" id="A5B7Y6"/>
<evidence type="ECO:0008006" key="3">
    <source>
        <dbReference type="Google" id="ProtNLM"/>
    </source>
</evidence>
<dbReference type="InterPro" id="IPR021109">
    <property type="entry name" value="Peptidase_aspartic_dom_sf"/>
</dbReference>
<feature type="region of interest" description="Disordered" evidence="1">
    <location>
        <begin position="114"/>
        <end position="135"/>
    </location>
</feature>
<dbReference type="PANTHER" id="PTHR33240:SF15">
    <property type="entry name" value="GAG-PRO-LIKE PROTEIN"/>
    <property type="match status" value="1"/>
</dbReference>
<proteinExistence type="predicted"/>
<dbReference type="Gene3D" id="2.40.70.10">
    <property type="entry name" value="Acid Proteases"/>
    <property type="match status" value="1"/>
</dbReference>
<accession>A5B7Y6</accession>
<name>A5B7Y6_VITVI</name>
<reference evidence="2" key="1">
    <citation type="journal article" date="2007" name="PLoS ONE">
        <title>The first genome sequence of an elite grapevine cultivar (Pinot noir Vitis vinifera L.): coping with a highly heterozygous genome.</title>
        <authorList>
            <person name="Velasco R."/>
            <person name="Zharkikh A."/>
            <person name="Troggio M."/>
            <person name="Cartwright D.A."/>
            <person name="Cestaro A."/>
            <person name="Pruss D."/>
            <person name="Pindo M."/>
            <person name="FitzGerald L.M."/>
            <person name="Vezzulli S."/>
            <person name="Reid J."/>
            <person name="Malacarne G."/>
            <person name="Iliev D."/>
            <person name="Coppola G."/>
            <person name="Wardell B."/>
            <person name="Micheletti D."/>
            <person name="Macalma T."/>
            <person name="Facci M."/>
            <person name="Mitchell J.T."/>
            <person name="Perazzolli M."/>
            <person name="Eldredge G."/>
            <person name="Gatto P."/>
            <person name="Oyzerski R."/>
            <person name="Moretto M."/>
            <person name="Gutin N."/>
            <person name="Stefanini M."/>
            <person name="Chen Y."/>
            <person name="Segala C."/>
            <person name="Davenport C."/>
            <person name="Dematte L."/>
            <person name="Mraz A."/>
            <person name="Battilana J."/>
            <person name="Stormo K."/>
            <person name="Costa F."/>
            <person name="Tao Q."/>
            <person name="Si-Ammour A."/>
            <person name="Harkins T."/>
            <person name="Lackey A."/>
            <person name="Perbost C."/>
            <person name="Taillon B."/>
            <person name="Stella A."/>
            <person name="Solovyev V."/>
            <person name="Fawcett J.A."/>
            <person name="Sterck L."/>
            <person name="Vandepoele K."/>
            <person name="Grando S.M."/>
            <person name="Toppo S."/>
            <person name="Moser C."/>
            <person name="Lanchbury J."/>
            <person name="Bogden R."/>
            <person name="Skolnick M."/>
            <person name="Sgaramella V."/>
            <person name="Bhatnagar S.K."/>
            <person name="Fontana P."/>
            <person name="Gutin A."/>
            <person name="Van de Peer Y."/>
            <person name="Salamini F."/>
            <person name="Viola R."/>
        </authorList>
    </citation>
    <scope>NUCLEOTIDE SEQUENCE</scope>
</reference>
<evidence type="ECO:0000313" key="2">
    <source>
        <dbReference type="EMBL" id="CAN63220.1"/>
    </source>
</evidence>
<organism evidence="2">
    <name type="scientific">Vitis vinifera</name>
    <name type="common">Grape</name>
    <dbReference type="NCBI Taxonomy" id="29760"/>
    <lineage>
        <taxon>Eukaryota</taxon>
        <taxon>Viridiplantae</taxon>
        <taxon>Streptophyta</taxon>
        <taxon>Embryophyta</taxon>
        <taxon>Tracheophyta</taxon>
        <taxon>Spermatophyta</taxon>
        <taxon>Magnoliopsida</taxon>
        <taxon>eudicotyledons</taxon>
        <taxon>Gunneridae</taxon>
        <taxon>Pentapetalae</taxon>
        <taxon>rosids</taxon>
        <taxon>Vitales</taxon>
        <taxon>Vitaceae</taxon>
        <taxon>Viteae</taxon>
        <taxon>Vitis</taxon>
    </lineage>
</organism>